<sequence length="389" mass="41577">MNSRAVVGRDGANRRCRGAGVGGSALTLALLAVVVGVAPSAAWAADDLSCDETKDPPVRVVQTSDADYNTYDTQTCTGGSWVSRVVVRLSKTVPPRSATVDDPLDPNRRVTVSEFFDISRKDDPYGILEGFNATKAAGLPKTDDEKRAVVDARLAVAEPAVQAAARRAAIPLPAACPDFPEAGTDAPERQTFLYKPPVATIPGAPGSGGYITYQLGDGLSESQVQTWNIAVGAVNAALAYNPGLPQLKLSRAGDGVEPTLELEDLPKGGLDEHWYMPPFDEGVLEGQMRPYIGVDGHLRKGTVYLHSDPHYGTTFTAVHELLHAYGVSDFSIPDGHPTGVLVMHAASPLINFVERAEPRAEWVYYGVKSEPLYGLVDVCTLETIQKIKP</sequence>
<gene>
    <name evidence="2" type="ORF">GCM10009851_33710</name>
</gene>
<comment type="caution">
    <text evidence="2">The sequence shown here is derived from an EMBL/GenBank/DDBJ whole genome shotgun (WGS) entry which is preliminary data.</text>
</comment>
<dbReference type="Proteomes" id="UP001500929">
    <property type="component" value="Unassembled WGS sequence"/>
</dbReference>
<keyword evidence="1" id="KW-0732">Signal</keyword>
<feature type="chain" id="PRO_5046805531" evidence="1">
    <location>
        <begin position="45"/>
        <end position="389"/>
    </location>
</feature>
<organism evidence="2 3">
    <name type="scientific">Herbiconiux moechotypicola</name>
    <dbReference type="NCBI Taxonomy" id="637393"/>
    <lineage>
        <taxon>Bacteria</taxon>
        <taxon>Bacillati</taxon>
        <taxon>Actinomycetota</taxon>
        <taxon>Actinomycetes</taxon>
        <taxon>Micrococcales</taxon>
        <taxon>Microbacteriaceae</taxon>
        <taxon>Herbiconiux</taxon>
    </lineage>
</organism>
<evidence type="ECO:0000256" key="1">
    <source>
        <dbReference type="SAM" id="SignalP"/>
    </source>
</evidence>
<name>A0ABN3E031_9MICO</name>
<feature type="signal peptide" evidence="1">
    <location>
        <begin position="1"/>
        <end position="44"/>
    </location>
</feature>
<dbReference type="EMBL" id="BAAAQY010000011">
    <property type="protein sequence ID" value="GAA2245626.1"/>
    <property type="molecule type" value="Genomic_DNA"/>
</dbReference>
<evidence type="ECO:0000313" key="2">
    <source>
        <dbReference type="EMBL" id="GAA2245626.1"/>
    </source>
</evidence>
<reference evidence="2 3" key="1">
    <citation type="journal article" date="2019" name="Int. J. Syst. Evol. Microbiol.">
        <title>The Global Catalogue of Microorganisms (GCM) 10K type strain sequencing project: providing services to taxonomists for standard genome sequencing and annotation.</title>
        <authorList>
            <consortium name="The Broad Institute Genomics Platform"/>
            <consortium name="The Broad Institute Genome Sequencing Center for Infectious Disease"/>
            <person name="Wu L."/>
            <person name="Ma J."/>
        </authorList>
    </citation>
    <scope>NUCLEOTIDE SEQUENCE [LARGE SCALE GENOMIC DNA]</scope>
    <source>
        <strain evidence="2 3">JCM 16117</strain>
    </source>
</reference>
<protein>
    <submittedName>
        <fullName evidence="2">Uncharacterized protein</fullName>
    </submittedName>
</protein>
<accession>A0ABN3E031</accession>
<keyword evidence="3" id="KW-1185">Reference proteome</keyword>
<evidence type="ECO:0000313" key="3">
    <source>
        <dbReference type="Proteomes" id="UP001500929"/>
    </source>
</evidence>
<proteinExistence type="predicted"/>